<accession>A0A8J6XF07</accession>
<keyword evidence="1" id="KW-1133">Transmembrane helix</keyword>
<proteinExistence type="predicted"/>
<evidence type="ECO:0000256" key="1">
    <source>
        <dbReference type="SAM" id="Phobius"/>
    </source>
</evidence>
<dbReference type="AlphaFoldDB" id="A0A8J6XF07"/>
<name>A0A8J6XF07_9CYAN</name>
<protein>
    <submittedName>
        <fullName evidence="2">Uncharacterized protein</fullName>
    </submittedName>
</protein>
<feature type="transmembrane region" description="Helical" evidence="1">
    <location>
        <begin position="20"/>
        <end position="43"/>
    </location>
</feature>
<dbReference type="Proteomes" id="UP000629098">
    <property type="component" value="Unassembled WGS sequence"/>
</dbReference>
<keyword evidence="3" id="KW-1185">Reference proteome</keyword>
<keyword evidence="1" id="KW-0472">Membrane</keyword>
<dbReference type="RefSeq" id="WP_190825853.1">
    <property type="nucleotide sequence ID" value="NZ_CAWPPI010000025.1"/>
</dbReference>
<organism evidence="2 3">
    <name type="scientific">Iningainema tapete BLCC-T55</name>
    <dbReference type="NCBI Taxonomy" id="2748662"/>
    <lineage>
        <taxon>Bacteria</taxon>
        <taxon>Bacillati</taxon>
        <taxon>Cyanobacteriota</taxon>
        <taxon>Cyanophyceae</taxon>
        <taxon>Nostocales</taxon>
        <taxon>Scytonemataceae</taxon>
        <taxon>Iningainema tapete</taxon>
    </lineage>
</organism>
<reference evidence="2" key="1">
    <citation type="submission" date="2020-09" db="EMBL/GenBank/DDBJ databases">
        <title>Iningainema tapete sp. nov. (Scytonemataceae, Cyanobacteria) from greenhouses in central Florida (USA) produces two types of nodularin with biosynthetic potential for microcystin-LR and anabaenopeptins.</title>
        <authorList>
            <person name="Berthold D.E."/>
            <person name="Lefler F.W."/>
            <person name="Huang I.-S."/>
            <person name="Abdulla H."/>
            <person name="Zimba P.V."/>
            <person name="Laughinghouse H.D. IV."/>
        </authorList>
    </citation>
    <scope>NUCLEOTIDE SEQUENCE</scope>
    <source>
        <strain evidence="2">BLCCT55</strain>
    </source>
</reference>
<dbReference type="EMBL" id="JACXAE010000025">
    <property type="protein sequence ID" value="MBD2771565.1"/>
    <property type="molecule type" value="Genomic_DNA"/>
</dbReference>
<evidence type="ECO:0000313" key="3">
    <source>
        <dbReference type="Proteomes" id="UP000629098"/>
    </source>
</evidence>
<keyword evidence="1" id="KW-0812">Transmembrane</keyword>
<comment type="caution">
    <text evidence="2">The sequence shown here is derived from an EMBL/GenBank/DDBJ whole genome shotgun (WGS) entry which is preliminary data.</text>
</comment>
<evidence type="ECO:0000313" key="2">
    <source>
        <dbReference type="EMBL" id="MBD2771565.1"/>
    </source>
</evidence>
<sequence length="331" mass="36776">MFTFIRRILQQLTGETIRLLIFAGVLLLIWGTLAPVGTLIWWFNQGAQTLGLDRNQIENPVKNSINNDSQNKINCYIIFLPGVGDFSANELTPGEEIFLKRLVQLHPNCVAVSDVFPYSVANESLGGERLLAPVWRAMKKAKNRWDSADVLIKIRNLWRFAISADNRYGPIYNQGIATAIIERMKAAHPIPQSGKPVKLILIGTSGGAQVALGAVSYLDKWLNAELIVVSVGGSFDGETGFDEVEHVYHLRGRRDWVEDITGIVFASRWYGTVASPFNQARLQGKYTIVNTGPHTHDGLEGYFGTAFVGGSNTTYVELMLQKVNELPIWAE</sequence>
<gene>
    <name evidence="2" type="ORF">ICL16_05400</name>
</gene>